<proteinExistence type="predicted"/>
<evidence type="ECO:0000313" key="2">
    <source>
        <dbReference type="Proteomes" id="UP000297258"/>
    </source>
</evidence>
<dbReference type="CDD" id="cd14744">
    <property type="entry name" value="PAAR_CT_2"/>
    <property type="match status" value="1"/>
</dbReference>
<keyword evidence="2" id="KW-1185">Reference proteome</keyword>
<dbReference type="Gene3D" id="2.60.200.60">
    <property type="match status" value="1"/>
</dbReference>
<dbReference type="EMBL" id="SPUM01000102">
    <property type="protein sequence ID" value="TFW31004.1"/>
    <property type="molecule type" value="Genomic_DNA"/>
</dbReference>
<sequence length="88" mass="9183">MRNVIRLGDSTSHGGQVVSVSAKHFTIDGIPVARVGDPCSCPIKGHDNCKIAEGDRHHTIDGIAVAYEGHKTTCGAVLIATSENFGGQ</sequence>
<dbReference type="Proteomes" id="UP000297258">
    <property type="component" value="Unassembled WGS sequence"/>
</dbReference>
<dbReference type="OrthoDB" id="197187at2"/>
<reference evidence="1 2" key="1">
    <citation type="submission" date="2019-03" db="EMBL/GenBank/DDBJ databases">
        <title>Draft genome of Massilia hortus sp. nov., a novel bacterial species of the Oxalobacteraceae family.</title>
        <authorList>
            <person name="Peta V."/>
            <person name="Raths R."/>
            <person name="Bucking H."/>
        </authorList>
    </citation>
    <scope>NUCLEOTIDE SEQUENCE [LARGE SCALE GENOMIC DNA]</scope>
    <source>
        <strain evidence="1 2">ONC3</strain>
    </source>
</reference>
<organism evidence="1 2">
    <name type="scientific">Massilia horti</name>
    <dbReference type="NCBI Taxonomy" id="2562153"/>
    <lineage>
        <taxon>Bacteria</taxon>
        <taxon>Pseudomonadati</taxon>
        <taxon>Pseudomonadota</taxon>
        <taxon>Betaproteobacteria</taxon>
        <taxon>Burkholderiales</taxon>
        <taxon>Oxalobacteraceae</taxon>
        <taxon>Telluria group</taxon>
        <taxon>Massilia</taxon>
    </lineage>
</organism>
<gene>
    <name evidence="1" type="ORF">E4O92_14955</name>
</gene>
<evidence type="ECO:0000313" key="1">
    <source>
        <dbReference type="EMBL" id="TFW31004.1"/>
    </source>
</evidence>
<dbReference type="InterPro" id="IPR008727">
    <property type="entry name" value="PAAR_motif"/>
</dbReference>
<protein>
    <submittedName>
        <fullName evidence="1">PAAR domain-containing protein</fullName>
    </submittedName>
</protein>
<dbReference type="Pfam" id="PF05488">
    <property type="entry name" value="PAAR_motif"/>
    <property type="match status" value="1"/>
</dbReference>
<accession>A0A4Y9SW99</accession>
<name>A0A4Y9SW99_9BURK</name>
<dbReference type="AlphaFoldDB" id="A0A4Y9SW99"/>
<dbReference type="RefSeq" id="WP_135190534.1">
    <property type="nucleotide sequence ID" value="NZ_SPUM01000102.1"/>
</dbReference>
<comment type="caution">
    <text evidence="1">The sequence shown here is derived from an EMBL/GenBank/DDBJ whole genome shotgun (WGS) entry which is preliminary data.</text>
</comment>